<feature type="transmembrane region" description="Helical" evidence="2">
    <location>
        <begin position="54"/>
        <end position="85"/>
    </location>
</feature>
<dbReference type="Proteomes" id="UP000741360">
    <property type="component" value="Unassembled WGS sequence"/>
</dbReference>
<feature type="region of interest" description="Disordered" evidence="1">
    <location>
        <begin position="130"/>
        <end position="151"/>
    </location>
</feature>
<feature type="transmembrane region" description="Helical" evidence="2">
    <location>
        <begin position="12"/>
        <end position="34"/>
    </location>
</feature>
<protein>
    <submittedName>
        <fullName evidence="3">Uncharacterized protein</fullName>
    </submittedName>
</protein>
<evidence type="ECO:0000313" key="3">
    <source>
        <dbReference type="EMBL" id="MBI3014420.1"/>
    </source>
</evidence>
<dbReference type="AlphaFoldDB" id="A0A932GP51"/>
<comment type="caution">
    <text evidence="3">The sequence shown here is derived from an EMBL/GenBank/DDBJ whole genome shotgun (WGS) entry which is preliminary data.</text>
</comment>
<evidence type="ECO:0000313" key="4">
    <source>
        <dbReference type="Proteomes" id="UP000741360"/>
    </source>
</evidence>
<feature type="compositionally biased region" description="Polar residues" evidence="1">
    <location>
        <begin position="130"/>
        <end position="140"/>
    </location>
</feature>
<accession>A0A932GP51</accession>
<evidence type="ECO:0000256" key="2">
    <source>
        <dbReference type="SAM" id="Phobius"/>
    </source>
</evidence>
<proteinExistence type="predicted"/>
<dbReference type="EMBL" id="JACPSX010000092">
    <property type="protein sequence ID" value="MBI3014420.1"/>
    <property type="molecule type" value="Genomic_DNA"/>
</dbReference>
<name>A0A932GP51_UNCTE</name>
<keyword evidence="2" id="KW-1133">Transmembrane helix</keyword>
<keyword evidence="2" id="KW-0472">Membrane</keyword>
<organism evidence="3 4">
    <name type="scientific">Tectimicrobiota bacterium</name>
    <dbReference type="NCBI Taxonomy" id="2528274"/>
    <lineage>
        <taxon>Bacteria</taxon>
        <taxon>Pseudomonadati</taxon>
        <taxon>Nitrospinota/Tectimicrobiota group</taxon>
        <taxon>Candidatus Tectimicrobiota</taxon>
    </lineage>
</organism>
<gene>
    <name evidence="3" type="ORF">HYY65_05025</name>
</gene>
<sequence length="151" mass="15736">MNRRALRLQLKIGAVAGAAAFLFVGVPWGIFYGGSFGLLSAVSIMGSPLPERSVVTLFVIGGMALGVAAACLFWLAVGSLVALAVGTVTKHLVNKSLERIDSRETLDSADSSGPTPFIIGLRTVQHFFSSEDTPRVQSPAETMKGGTGDLA</sequence>
<evidence type="ECO:0000256" key="1">
    <source>
        <dbReference type="SAM" id="MobiDB-lite"/>
    </source>
</evidence>
<reference evidence="3" key="1">
    <citation type="submission" date="2020-07" db="EMBL/GenBank/DDBJ databases">
        <title>Huge and variable diversity of episymbiotic CPR bacteria and DPANN archaea in groundwater ecosystems.</title>
        <authorList>
            <person name="He C.Y."/>
            <person name="Keren R."/>
            <person name="Whittaker M."/>
            <person name="Farag I.F."/>
            <person name="Doudna J."/>
            <person name="Cate J.H.D."/>
            <person name="Banfield J.F."/>
        </authorList>
    </citation>
    <scope>NUCLEOTIDE SEQUENCE</scope>
    <source>
        <strain evidence="3">NC_groundwater_717_Ag_S-0.2um_59_8</strain>
    </source>
</reference>
<keyword evidence="2" id="KW-0812">Transmembrane</keyword>